<dbReference type="GO" id="GO:0006520">
    <property type="term" value="P:amino acid metabolic process"/>
    <property type="evidence" value="ECO:0007669"/>
    <property type="project" value="UniProtKB-ARBA"/>
</dbReference>
<dbReference type="Gene3D" id="3.30.2130.10">
    <property type="entry name" value="VC0802-like"/>
    <property type="match status" value="1"/>
</dbReference>
<dbReference type="EMBL" id="KQ474080">
    <property type="protein sequence ID" value="KPV74300.1"/>
    <property type="molecule type" value="Genomic_DNA"/>
</dbReference>
<keyword evidence="3" id="KW-1185">Reference proteome</keyword>
<dbReference type="OrthoDB" id="58529at2759"/>
<dbReference type="InterPro" id="IPR045865">
    <property type="entry name" value="ACT-like_dom_sf"/>
</dbReference>
<dbReference type="InterPro" id="IPR051719">
    <property type="entry name" value="CASTOR_mTORC1"/>
</dbReference>
<dbReference type="Pfam" id="PF13840">
    <property type="entry name" value="ACT_7"/>
    <property type="match status" value="1"/>
</dbReference>
<dbReference type="InterPro" id="IPR027795">
    <property type="entry name" value="CASTOR_ACT_dom"/>
</dbReference>
<dbReference type="PANTHER" id="PTHR31131:SF6">
    <property type="entry name" value="CASTOR ACT DOMAIN-CONTAINING PROTEIN"/>
    <property type="match status" value="1"/>
</dbReference>
<evidence type="ECO:0000313" key="3">
    <source>
        <dbReference type="Proteomes" id="UP000053890"/>
    </source>
</evidence>
<dbReference type="PIRSF" id="PIRSF008459">
    <property type="entry name" value="UCP008459"/>
    <property type="match status" value="1"/>
</dbReference>
<dbReference type="GO" id="GO:0046394">
    <property type="term" value="P:carboxylic acid biosynthetic process"/>
    <property type="evidence" value="ECO:0007669"/>
    <property type="project" value="UniProtKB-ARBA"/>
</dbReference>
<dbReference type="AlphaFoldDB" id="A0A194S180"/>
<reference evidence="2 3" key="1">
    <citation type="journal article" date="2015" name="Front. Microbiol.">
        <title>Genome sequence of the plant growth promoting endophytic yeast Rhodotorula graminis WP1.</title>
        <authorList>
            <person name="Firrincieli A."/>
            <person name="Otillar R."/>
            <person name="Salamov A."/>
            <person name="Schmutz J."/>
            <person name="Khan Z."/>
            <person name="Redman R.S."/>
            <person name="Fleck N.D."/>
            <person name="Lindquist E."/>
            <person name="Grigoriev I.V."/>
            <person name="Doty S.L."/>
        </authorList>
    </citation>
    <scope>NUCLEOTIDE SEQUENCE [LARGE SCALE GENOMIC DNA]</scope>
    <source>
        <strain evidence="2 3">WP1</strain>
    </source>
</reference>
<dbReference type="Proteomes" id="UP000053890">
    <property type="component" value="Unassembled WGS sequence"/>
</dbReference>
<dbReference type="OMA" id="WADGPGF"/>
<sequence>MATLDLSNPALELSFLPTQLSVIQLAPSRAIPPKLVEAVTSAGPDDFVSITRCPDEISVILATTLLDELYPPTAKEQPVESLGPWVAVKVKGPMDLSLTGILHELSRPLKTASVPIFASSTWNTDYVLIEERHKGAGRAALEEAGWKFAA</sequence>
<evidence type="ECO:0000313" key="2">
    <source>
        <dbReference type="EMBL" id="KPV74300.1"/>
    </source>
</evidence>
<evidence type="ECO:0000259" key="1">
    <source>
        <dbReference type="Pfam" id="PF13840"/>
    </source>
</evidence>
<dbReference type="InterPro" id="IPR016540">
    <property type="entry name" value="UCP008459"/>
</dbReference>
<protein>
    <recommendedName>
        <fullName evidence="1">CASTOR ACT domain-containing protein</fullName>
    </recommendedName>
</protein>
<dbReference type="RefSeq" id="XP_018270349.1">
    <property type="nucleotide sequence ID" value="XM_018414480.1"/>
</dbReference>
<dbReference type="GeneID" id="28974928"/>
<accession>A0A194S180</accession>
<organism evidence="2 3">
    <name type="scientific">Rhodotorula graminis (strain WP1)</name>
    <dbReference type="NCBI Taxonomy" id="578459"/>
    <lineage>
        <taxon>Eukaryota</taxon>
        <taxon>Fungi</taxon>
        <taxon>Dikarya</taxon>
        <taxon>Basidiomycota</taxon>
        <taxon>Pucciniomycotina</taxon>
        <taxon>Microbotryomycetes</taxon>
        <taxon>Sporidiobolales</taxon>
        <taxon>Sporidiobolaceae</taxon>
        <taxon>Rhodotorula</taxon>
    </lineage>
</organism>
<proteinExistence type="predicted"/>
<name>A0A194S180_RHOGW</name>
<feature type="domain" description="CASTOR ACT" evidence="1">
    <location>
        <begin position="84"/>
        <end position="136"/>
    </location>
</feature>
<dbReference type="SUPFAM" id="SSF55021">
    <property type="entry name" value="ACT-like"/>
    <property type="match status" value="1"/>
</dbReference>
<gene>
    <name evidence="2" type="ORF">RHOBADRAFT_44786</name>
</gene>
<dbReference type="PANTHER" id="PTHR31131">
    <property type="entry name" value="CHROMOSOME 1, WHOLE GENOME SHOTGUN SEQUENCE"/>
    <property type="match status" value="1"/>
</dbReference>